<dbReference type="RefSeq" id="WP_205633672.1">
    <property type="nucleotide sequence ID" value="NZ_CP012333.1"/>
</dbReference>
<sequence length="432" mass="44301">MSCSSSSDDPSAPPIADAGRDEGDATEVIDAATDSSIRDADSFDGKPLPVVCASSPCATALVTTLGRSIDDKGEGFCALLDDGTVACWGANGAGQLGRGEGGGVGVGEALVDSSTAARVVGLSNITSLDHTCAVDTSGSVWCWGTGPFSWSEDGGVVSATHTTPVKLDLPLATKVARSFATACAVVGGDVQCWGSNALGQLGPLTEVSSGEPKRAALPQGALASALEVGNATFVIRDDGSVLSWGGNPGIGRISPSFPDPFPQLVALTNVTQIDSAYDNTCAVANGIGYCWGARLLPTKGTVLERALPEAVGAPERLVQIATTRTDAASVFPEVREFKPFRWCAVAASGSVYCWGFNESGQAGNGTQEYVPRAVRVDLPEGARVAQVKTTINTTCALFTNGKLYCWGSNFNGQLGNGLNRGKSLAMTEVVLP</sequence>
<proteinExistence type="predicted"/>
<dbReference type="InterPro" id="IPR000408">
    <property type="entry name" value="Reg_chr_condens"/>
</dbReference>
<name>A0A0K1PRB5_9BACT</name>
<dbReference type="SUPFAM" id="SSF50985">
    <property type="entry name" value="RCC1/BLIP-II"/>
    <property type="match status" value="1"/>
</dbReference>
<reference evidence="2 3" key="1">
    <citation type="submission" date="2015-08" db="EMBL/GenBank/DDBJ databases">
        <authorList>
            <person name="Babu N.S."/>
            <person name="Beckwith C.J."/>
            <person name="Beseler K.G."/>
            <person name="Brison A."/>
            <person name="Carone J.V."/>
            <person name="Caskin T.P."/>
            <person name="Diamond M."/>
            <person name="Durham M.E."/>
            <person name="Foxe J.M."/>
            <person name="Go M."/>
            <person name="Henderson B.A."/>
            <person name="Jones I.B."/>
            <person name="McGettigan J.A."/>
            <person name="Micheletti S.J."/>
            <person name="Nasrallah M.E."/>
            <person name="Ortiz D."/>
            <person name="Piller C.R."/>
            <person name="Privatt S.R."/>
            <person name="Schneider S.L."/>
            <person name="Sharp S."/>
            <person name="Smith T.C."/>
            <person name="Stanton J.D."/>
            <person name="Ullery H.E."/>
            <person name="Wilson R.J."/>
            <person name="Serrano M.G."/>
            <person name="Buck G."/>
            <person name="Lee V."/>
            <person name="Wang Y."/>
            <person name="Carvalho R."/>
            <person name="Voegtly L."/>
            <person name="Shi R."/>
            <person name="Duckworth R."/>
            <person name="Johnson A."/>
            <person name="Loviza R."/>
            <person name="Walstead R."/>
            <person name="Shah Z."/>
            <person name="Kiflezghi M."/>
            <person name="Wade K."/>
            <person name="Ball S.L."/>
            <person name="Bradley K.W."/>
            <person name="Asai D.J."/>
            <person name="Bowman C.A."/>
            <person name="Russell D.A."/>
            <person name="Pope W.H."/>
            <person name="Jacobs-Sera D."/>
            <person name="Hendrix R.W."/>
            <person name="Hatfull G.F."/>
        </authorList>
    </citation>
    <scope>NUCLEOTIDE SEQUENCE [LARGE SCALE GENOMIC DNA]</scope>
    <source>
        <strain evidence="2 3">DSM 27648</strain>
    </source>
</reference>
<dbReference type="EMBL" id="CP012333">
    <property type="protein sequence ID" value="AKU95654.1"/>
    <property type="molecule type" value="Genomic_DNA"/>
</dbReference>
<dbReference type="PRINTS" id="PR00633">
    <property type="entry name" value="RCCNDNSATION"/>
</dbReference>
<evidence type="ECO:0008006" key="4">
    <source>
        <dbReference type="Google" id="ProtNLM"/>
    </source>
</evidence>
<dbReference type="AlphaFoldDB" id="A0A0K1PRB5"/>
<dbReference type="KEGG" id="llu:AKJ09_02318"/>
<dbReference type="Pfam" id="PF13540">
    <property type="entry name" value="RCC1_2"/>
    <property type="match status" value="2"/>
</dbReference>
<protein>
    <recommendedName>
        <fullName evidence="4">BNR repeat domain protein</fullName>
    </recommendedName>
</protein>
<evidence type="ECO:0000313" key="2">
    <source>
        <dbReference type="EMBL" id="AKU95654.1"/>
    </source>
</evidence>
<dbReference type="Proteomes" id="UP000064967">
    <property type="component" value="Chromosome"/>
</dbReference>
<dbReference type="PANTHER" id="PTHR45982">
    <property type="entry name" value="REGULATOR OF CHROMOSOME CONDENSATION"/>
    <property type="match status" value="1"/>
</dbReference>
<feature type="region of interest" description="Disordered" evidence="1">
    <location>
        <begin position="1"/>
        <end position="33"/>
    </location>
</feature>
<dbReference type="InterPro" id="IPR009091">
    <property type="entry name" value="RCC1/BLIP-II"/>
</dbReference>
<dbReference type="InterPro" id="IPR051553">
    <property type="entry name" value="Ran_GTPase-activating"/>
</dbReference>
<dbReference type="GO" id="GO:0005085">
    <property type="term" value="F:guanyl-nucleotide exchange factor activity"/>
    <property type="evidence" value="ECO:0007669"/>
    <property type="project" value="TreeGrafter"/>
</dbReference>
<feature type="compositionally biased region" description="Low complexity" evidence="1">
    <location>
        <begin position="1"/>
        <end position="17"/>
    </location>
</feature>
<dbReference type="GO" id="GO:0005737">
    <property type="term" value="C:cytoplasm"/>
    <property type="evidence" value="ECO:0007669"/>
    <property type="project" value="TreeGrafter"/>
</dbReference>
<evidence type="ECO:0000313" key="3">
    <source>
        <dbReference type="Proteomes" id="UP000064967"/>
    </source>
</evidence>
<evidence type="ECO:0000256" key="1">
    <source>
        <dbReference type="SAM" id="MobiDB-lite"/>
    </source>
</evidence>
<dbReference type="Gene3D" id="2.130.10.30">
    <property type="entry name" value="Regulator of chromosome condensation 1/beta-lactamase-inhibitor protein II"/>
    <property type="match status" value="2"/>
</dbReference>
<dbReference type="STRING" id="1391654.AKJ09_02318"/>
<organism evidence="2 3">
    <name type="scientific">Labilithrix luteola</name>
    <dbReference type="NCBI Taxonomy" id="1391654"/>
    <lineage>
        <taxon>Bacteria</taxon>
        <taxon>Pseudomonadati</taxon>
        <taxon>Myxococcota</taxon>
        <taxon>Polyangia</taxon>
        <taxon>Polyangiales</taxon>
        <taxon>Labilitrichaceae</taxon>
        <taxon>Labilithrix</taxon>
    </lineage>
</organism>
<dbReference type="PANTHER" id="PTHR45982:SF1">
    <property type="entry name" value="REGULATOR OF CHROMOSOME CONDENSATION"/>
    <property type="match status" value="1"/>
</dbReference>
<dbReference type="PROSITE" id="PS50012">
    <property type="entry name" value="RCC1_3"/>
    <property type="match status" value="3"/>
</dbReference>
<gene>
    <name evidence="2" type="ORF">AKJ09_02318</name>
</gene>
<accession>A0A0K1PRB5</accession>
<keyword evidence="3" id="KW-1185">Reference proteome</keyword>